<feature type="domain" description="HTH tetR-type" evidence="5">
    <location>
        <begin position="17"/>
        <end position="77"/>
    </location>
</feature>
<dbReference type="PRINTS" id="PR00455">
    <property type="entry name" value="HTHTETR"/>
</dbReference>
<comment type="caution">
    <text evidence="6">The sequence shown here is derived from an EMBL/GenBank/DDBJ whole genome shotgun (WGS) entry which is preliminary data.</text>
</comment>
<dbReference type="Pfam" id="PF00440">
    <property type="entry name" value="TetR_N"/>
    <property type="match status" value="1"/>
</dbReference>
<evidence type="ECO:0000313" key="6">
    <source>
        <dbReference type="EMBL" id="TNM28753.1"/>
    </source>
</evidence>
<dbReference type="SUPFAM" id="SSF46689">
    <property type="entry name" value="Homeodomain-like"/>
    <property type="match status" value="1"/>
</dbReference>
<dbReference type="PROSITE" id="PS50977">
    <property type="entry name" value="HTH_TETR_2"/>
    <property type="match status" value="1"/>
</dbReference>
<keyword evidence="2 4" id="KW-0238">DNA-binding</keyword>
<proteinExistence type="predicted"/>
<dbReference type="GO" id="GO:0003700">
    <property type="term" value="F:DNA-binding transcription factor activity"/>
    <property type="evidence" value="ECO:0007669"/>
    <property type="project" value="TreeGrafter"/>
</dbReference>
<evidence type="ECO:0000256" key="3">
    <source>
        <dbReference type="ARBA" id="ARBA00023163"/>
    </source>
</evidence>
<evidence type="ECO:0000256" key="1">
    <source>
        <dbReference type="ARBA" id="ARBA00023015"/>
    </source>
</evidence>
<evidence type="ECO:0000256" key="4">
    <source>
        <dbReference type="PROSITE-ProRule" id="PRU00335"/>
    </source>
</evidence>
<keyword evidence="7" id="KW-1185">Reference proteome</keyword>
<dbReference type="EMBL" id="VDGT01000012">
    <property type="protein sequence ID" value="TNM28753.1"/>
    <property type="molecule type" value="Genomic_DNA"/>
</dbReference>
<keyword evidence="1" id="KW-0805">Transcription regulation</keyword>
<accession>A0A5C4UZJ6</accession>
<dbReference type="GO" id="GO:0000976">
    <property type="term" value="F:transcription cis-regulatory region binding"/>
    <property type="evidence" value="ECO:0007669"/>
    <property type="project" value="TreeGrafter"/>
</dbReference>
<gene>
    <name evidence="6" type="ORF">FH715_17110</name>
</gene>
<keyword evidence="3" id="KW-0804">Transcription</keyword>
<dbReference type="InterPro" id="IPR001647">
    <property type="entry name" value="HTH_TetR"/>
</dbReference>
<dbReference type="InterPro" id="IPR009057">
    <property type="entry name" value="Homeodomain-like_sf"/>
</dbReference>
<reference evidence="6 7" key="1">
    <citation type="submission" date="2019-06" db="EMBL/GenBank/DDBJ databases">
        <title>Draft genome of Streptomyces sedi sp. JCM16909.</title>
        <authorList>
            <person name="Klykleung N."/>
            <person name="Tanasupawat S."/>
            <person name="Kudo T."/>
            <person name="Yuki M."/>
            <person name="Ohkuma M."/>
        </authorList>
    </citation>
    <scope>NUCLEOTIDE SEQUENCE [LARGE SCALE GENOMIC DNA]</scope>
    <source>
        <strain evidence="6 7">JCM 16909</strain>
    </source>
</reference>
<organism evidence="6 7">
    <name type="scientific">Streptomyces sedi</name>
    <dbReference type="NCBI Taxonomy" id="555059"/>
    <lineage>
        <taxon>Bacteria</taxon>
        <taxon>Bacillati</taxon>
        <taxon>Actinomycetota</taxon>
        <taxon>Actinomycetes</taxon>
        <taxon>Kitasatosporales</taxon>
        <taxon>Streptomycetaceae</taxon>
        <taxon>Streptomyces</taxon>
    </lineage>
</organism>
<dbReference type="Gene3D" id="1.10.357.10">
    <property type="entry name" value="Tetracycline Repressor, domain 2"/>
    <property type="match status" value="1"/>
</dbReference>
<evidence type="ECO:0000313" key="7">
    <source>
        <dbReference type="Proteomes" id="UP000311713"/>
    </source>
</evidence>
<sequence length="217" mass="23601">MTTTRRRGGAMSEVRRRRLRLEISREASRLFWEQGVDATSGDQIAEAVGLSTRTIWRHFRTKESCAEPLVARGVEWGMLILRAWPPHLSLEEHAAAERIRHVEEATADSVIDDRLALGIVALGDREPALRTAWLMACDKVERELAPVIARRLGLPADDHRVLPHAAATGAALRAYNEHVARTLLSGGDTQGLLHAPAHLARAVRGATGGAVGDAIAG</sequence>
<dbReference type="Pfam" id="PF17754">
    <property type="entry name" value="TetR_C_14"/>
    <property type="match status" value="1"/>
</dbReference>
<protein>
    <submittedName>
        <fullName evidence="6">TetR family transcriptional regulator</fullName>
    </submittedName>
</protein>
<name>A0A5C4UZJ6_9ACTN</name>
<dbReference type="Proteomes" id="UP000311713">
    <property type="component" value="Unassembled WGS sequence"/>
</dbReference>
<dbReference type="RefSeq" id="WP_139646196.1">
    <property type="nucleotide sequence ID" value="NZ_BAAAZS010000043.1"/>
</dbReference>
<dbReference type="PANTHER" id="PTHR30055:SF238">
    <property type="entry name" value="MYCOFACTOCIN BIOSYNTHESIS TRANSCRIPTIONAL REGULATOR MFTR-RELATED"/>
    <property type="match status" value="1"/>
</dbReference>
<feature type="DNA-binding region" description="H-T-H motif" evidence="4">
    <location>
        <begin position="40"/>
        <end position="59"/>
    </location>
</feature>
<dbReference type="InterPro" id="IPR041347">
    <property type="entry name" value="MftR_C"/>
</dbReference>
<dbReference type="PANTHER" id="PTHR30055">
    <property type="entry name" value="HTH-TYPE TRANSCRIPTIONAL REGULATOR RUTR"/>
    <property type="match status" value="1"/>
</dbReference>
<evidence type="ECO:0000256" key="2">
    <source>
        <dbReference type="ARBA" id="ARBA00023125"/>
    </source>
</evidence>
<dbReference type="AlphaFoldDB" id="A0A5C4UZJ6"/>
<evidence type="ECO:0000259" key="5">
    <source>
        <dbReference type="PROSITE" id="PS50977"/>
    </source>
</evidence>
<dbReference type="OrthoDB" id="4143918at2"/>
<dbReference type="InterPro" id="IPR050109">
    <property type="entry name" value="HTH-type_TetR-like_transc_reg"/>
</dbReference>